<sequence length="144" mass="15997">MASNTKQQKRAKRAAAKARENRMVRSGQAVKSSGEASSASVQQVFDKAMNSGSYNTMFEKMKTAQETSLEAMIAVFMVDPLLTLVLKGHSEDHATDYICMVFCAYRKWLDGTEEAEAMAWLESEAFQDAYVAASEMVSKQKKFA</sequence>
<name>A0A177SPV2_PSEPU</name>
<dbReference type="Proteomes" id="UP000077752">
    <property type="component" value="Unassembled WGS sequence"/>
</dbReference>
<feature type="compositionally biased region" description="Basic residues" evidence="1">
    <location>
        <begin position="7"/>
        <end position="16"/>
    </location>
</feature>
<comment type="caution">
    <text evidence="2">The sequence shown here is derived from an EMBL/GenBank/DDBJ whole genome shotgun (WGS) entry which is preliminary data.</text>
</comment>
<dbReference type="RefSeq" id="WP_064302638.1">
    <property type="nucleotide sequence ID" value="NZ_LUCV01000014.1"/>
</dbReference>
<gene>
    <name evidence="2" type="ORF">AYO28_16155</name>
</gene>
<feature type="compositionally biased region" description="Polar residues" evidence="1">
    <location>
        <begin position="29"/>
        <end position="39"/>
    </location>
</feature>
<evidence type="ECO:0000313" key="2">
    <source>
        <dbReference type="EMBL" id="OAI93034.1"/>
    </source>
</evidence>
<evidence type="ECO:0000256" key="1">
    <source>
        <dbReference type="SAM" id="MobiDB-lite"/>
    </source>
</evidence>
<dbReference type="EMBL" id="LUCV01000014">
    <property type="protein sequence ID" value="OAI93034.1"/>
    <property type="molecule type" value="Genomic_DNA"/>
</dbReference>
<feature type="region of interest" description="Disordered" evidence="1">
    <location>
        <begin position="1"/>
        <end position="39"/>
    </location>
</feature>
<organism evidence="2 3">
    <name type="scientific">Pseudomonas putida</name>
    <name type="common">Arthrobacter siderocapsulatus</name>
    <dbReference type="NCBI Taxonomy" id="303"/>
    <lineage>
        <taxon>Bacteria</taxon>
        <taxon>Pseudomonadati</taxon>
        <taxon>Pseudomonadota</taxon>
        <taxon>Gammaproteobacteria</taxon>
        <taxon>Pseudomonadales</taxon>
        <taxon>Pseudomonadaceae</taxon>
        <taxon>Pseudomonas</taxon>
    </lineage>
</organism>
<evidence type="ECO:0000313" key="3">
    <source>
        <dbReference type="Proteomes" id="UP000077752"/>
    </source>
</evidence>
<protein>
    <submittedName>
        <fullName evidence="2">Uncharacterized protein</fullName>
    </submittedName>
</protein>
<reference evidence="2 3" key="1">
    <citation type="submission" date="2016-03" db="EMBL/GenBank/DDBJ databases">
        <title>Draft Genome Assembly of Pseudomonas putida strain CBF10-2.</title>
        <authorList>
            <person name="Iyer R.S."/>
            <person name="Damania A."/>
        </authorList>
    </citation>
    <scope>NUCLEOTIDE SEQUENCE [LARGE SCALE GENOMIC DNA]</scope>
    <source>
        <strain evidence="2 3">CBF10-2</strain>
    </source>
</reference>
<dbReference type="AlphaFoldDB" id="A0A177SPV2"/>
<accession>A0A177SPV2</accession>
<proteinExistence type="predicted"/>